<name>A0A917JVI0_9PSEU</name>
<keyword evidence="3" id="KW-0963">Cytoplasm</keyword>
<reference evidence="5 8" key="2">
    <citation type="journal article" date="2019" name="Int. J. Syst. Evol. Microbiol.">
        <title>The Global Catalogue of Microorganisms (GCM) 10K type strain sequencing project: providing services to taxonomists for standard genome sequencing and annotation.</title>
        <authorList>
            <consortium name="The Broad Institute Genomics Platform"/>
            <consortium name="The Broad Institute Genome Sequencing Center for Infectious Disease"/>
            <person name="Wu L."/>
            <person name="Ma J."/>
        </authorList>
    </citation>
    <scope>NUCLEOTIDE SEQUENCE [LARGE SCALE GENOMIC DNA]</scope>
    <source>
        <strain evidence="5 8">JCM 10664</strain>
    </source>
</reference>
<protein>
    <recommendedName>
        <fullName evidence="9">ESAT-6 protein secretion system EspG family protein</fullName>
    </recommendedName>
</protein>
<dbReference type="InterPro" id="IPR025734">
    <property type="entry name" value="EspG"/>
</dbReference>
<keyword evidence="8" id="KW-1185">Reference proteome</keyword>
<reference evidence="5" key="4">
    <citation type="submission" date="2023-12" db="EMBL/GenBank/DDBJ databases">
        <authorList>
            <person name="Sun Q."/>
            <person name="Inoue M."/>
        </authorList>
    </citation>
    <scope>NUCLEOTIDE SEQUENCE</scope>
    <source>
        <strain evidence="5">JCM 10664</strain>
    </source>
</reference>
<dbReference type="AlphaFoldDB" id="A0A917JVI0"/>
<evidence type="ECO:0008006" key="9">
    <source>
        <dbReference type="Google" id="ProtNLM"/>
    </source>
</evidence>
<evidence type="ECO:0000313" key="6">
    <source>
        <dbReference type="EMBL" id="GGI89219.1"/>
    </source>
</evidence>
<dbReference type="Pfam" id="PF14011">
    <property type="entry name" value="ESX-1_EspG"/>
    <property type="match status" value="1"/>
</dbReference>
<evidence type="ECO:0000313" key="7">
    <source>
        <dbReference type="Proteomes" id="UP000597989"/>
    </source>
</evidence>
<gene>
    <name evidence="5" type="ORF">GCM10009545_37200</name>
    <name evidence="6" type="ORF">GCM10011581_27880</name>
</gene>
<reference evidence="6 7" key="1">
    <citation type="journal article" date="2014" name="Int. J. Syst. Evol. Microbiol.">
        <title>Complete genome sequence of Corynebacterium casei LMG S-19264T (=DSM 44701T), isolated from a smear-ripened cheese.</title>
        <authorList>
            <consortium name="US DOE Joint Genome Institute (JGI-PGF)"/>
            <person name="Walter F."/>
            <person name="Albersmeier A."/>
            <person name="Kalinowski J."/>
            <person name="Ruckert C."/>
        </authorList>
    </citation>
    <scope>NUCLEOTIDE SEQUENCE [LARGE SCALE GENOMIC DNA]</scope>
    <source>
        <strain evidence="6 7">CGMCC 4.7206</strain>
    </source>
</reference>
<organism evidence="6 7">
    <name type="scientific">Saccharopolyspora thermophila</name>
    <dbReference type="NCBI Taxonomy" id="89367"/>
    <lineage>
        <taxon>Bacteria</taxon>
        <taxon>Bacillati</taxon>
        <taxon>Actinomycetota</taxon>
        <taxon>Actinomycetes</taxon>
        <taxon>Pseudonocardiales</taxon>
        <taxon>Pseudonocardiaceae</taxon>
        <taxon>Saccharopolyspora</taxon>
    </lineage>
</organism>
<dbReference type="EMBL" id="BAAAHC010000013">
    <property type="protein sequence ID" value="GAA0531243.1"/>
    <property type="molecule type" value="Genomic_DNA"/>
</dbReference>
<comment type="caution">
    <text evidence="6">The sequence shown here is derived from an EMBL/GenBank/DDBJ whole genome shotgun (WGS) entry which is preliminary data.</text>
</comment>
<comment type="subcellular location">
    <subcellularLocation>
        <location evidence="1">Cytoplasm</location>
    </subcellularLocation>
</comment>
<dbReference type="Proteomes" id="UP001500220">
    <property type="component" value="Unassembled WGS sequence"/>
</dbReference>
<evidence type="ECO:0000256" key="2">
    <source>
        <dbReference type="ARBA" id="ARBA00006411"/>
    </source>
</evidence>
<reference evidence="6" key="3">
    <citation type="submission" date="2020-09" db="EMBL/GenBank/DDBJ databases">
        <authorList>
            <person name="Sun Q."/>
            <person name="Zhou Y."/>
        </authorList>
    </citation>
    <scope>NUCLEOTIDE SEQUENCE</scope>
    <source>
        <strain evidence="6">CGMCC 4.7206</strain>
    </source>
</reference>
<evidence type="ECO:0000256" key="1">
    <source>
        <dbReference type="ARBA" id="ARBA00004496"/>
    </source>
</evidence>
<dbReference type="EMBL" id="BMMT01000009">
    <property type="protein sequence ID" value="GGI89219.1"/>
    <property type="molecule type" value="Genomic_DNA"/>
</dbReference>
<evidence type="ECO:0000256" key="4">
    <source>
        <dbReference type="ARBA" id="ARBA00023186"/>
    </source>
</evidence>
<keyword evidence="4" id="KW-0143">Chaperone</keyword>
<proteinExistence type="inferred from homology"/>
<evidence type="ECO:0000313" key="5">
    <source>
        <dbReference type="EMBL" id="GAA0531243.1"/>
    </source>
</evidence>
<evidence type="ECO:0000256" key="3">
    <source>
        <dbReference type="ARBA" id="ARBA00022490"/>
    </source>
</evidence>
<comment type="similarity">
    <text evidence="2">Belongs to the EspG family.</text>
</comment>
<evidence type="ECO:0000313" key="8">
    <source>
        <dbReference type="Proteomes" id="UP001500220"/>
    </source>
</evidence>
<dbReference type="Proteomes" id="UP000597989">
    <property type="component" value="Unassembled WGS sequence"/>
</dbReference>
<sequence length="274" mass="30034">MGEFVSRVLEFDLSLFGPLWHGAGLAHLEGGAERLVPPPRLLRYFPDLGEADESVAEWNNAFDNARARGWIDRAGRAATWVADIMWLLAHAPTEADTRFAPERGRHVRGLVSIADDRAVRTRVEGREVRIDPVAPTSAYRALVDLWPKISPVQGTAVSLRIEDADAASKAAAGKQGEAQEAATIRALRARGVRSDDARDYVRMVSGERLYSGEFSAAVRDSRGVLEKSQAVILLTGTNHGAYLQYLRNDFLVTAPARPDQVVRALAEAVDGLRR</sequence>
<accession>A0A917JVI0</accession>